<proteinExistence type="predicted"/>
<dbReference type="Proteomes" id="UP000828390">
    <property type="component" value="Unassembled WGS sequence"/>
</dbReference>
<comment type="caution">
    <text evidence="1">The sequence shown here is derived from an EMBL/GenBank/DDBJ whole genome shotgun (WGS) entry which is preliminary data.</text>
</comment>
<protein>
    <submittedName>
        <fullName evidence="1">Uncharacterized protein</fullName>
    </submittedName>
</protein>
<gene>
    <name evidence="1" type="ORF">DPMN_030173</name>
</gene>
<dbReference type="AlphaFoldDB" id="A0A9D4M0E7"/>
<keyword evidence="2" id="KW-1185">Reference proteome</keyword>
<reference evidence="1" key="1">
    <citation type="journal article" date="2019" name="bioRxiv">
        <title>The Genome of the Zebra Mussel, Dreissena polymorpha: A Resource for Invasive Species Research.</title>
        <authorList>
            <person name="McCartney M.A."/>
            <person name="Auch B."/>
            <person name="Kono T."/>
            <person name="Mallez S."/>
            <person name="Zhang Y."/>
            <person name="Obille A."/>
            <person name="Becker A."/>
            <person name="Abrahante J.E."/>
            <person name="Garbe J."/>
            <person name="Badalamenti J.P."/>
            <person name="Herman A."/>
            <person name="Mangelson H."/>
            <person name="Liachko I."/>
            <person name="Sullivan S."/>
            <person name="Sone E.D."/>
            <person name="Koren S."/>
            <person name="Silverstein K.A.T."/>
            <person name="Beckman K.B."/>
            <person name="Gohl D.M."/>
        </authorList>
    </citation>
    <scope>NUCLEOTIDE SEQUENCE</scope>
    <source>
        <strain evidence="1">Duluth1</strain>
        <tissue evidence="1">Whole animal</tissue>
    </source>
</reference>
<evidence type="ECO:0000313" key="1">
    <source>
        <dbReference type="EMBL" id="KAH3867048.1"/>
    </source>
</evidence>
<accession>A0A9D4M0E7</accession>
<reference evidence="1" key="2">
    <citation type="submission" date="2020-11" db="EMBL/GenBank/DDBJ databases">
        <authorList>
            <person name="McCartney M.A."/>
            <person name="Auch B."/>
            <person name="Kono T."/>
            <person name="Mallez S."/>
            <person name="Becker A."/>
            <person name="Gohl D.M."/>
            <person name="Silverstein K.A.T."/>
            <person name="Koren S."/>
            <person name="Bechman K.B."/>
            <person name="Herman A."/>
            <person name="Abrahante J.E."/>
            <person name="Garbe J."/>
        </authorList>
    </citation>
    <scope>NUCLEOTIDE SEQUENCE</scope>
    <source>
        <strain evidence="1">Duluth1</strain>
        <tissue evidence="1">Whole animal</tissue>
    </source>
</reference>
<sequence length="74" mass="8691">MGICVSGLLRDKFQQFRDSAEEDVFFRKRRLSRRTGDRTGKRPIGGRSLMVKNGWRKKFTASRNFPTPTRLESR</sequence>
<organism evidence="1 2">
    <name type="scientific">Dreissena polymorpha</name>
    <name type="common">Zebra mussel</name>
    <name type="synonym">Mytilus polymorpha</name>
    <dbReference type="NCBI Taxonomy" id="45954"/>
    <lineage>
        <taxon>Eukaryota</taxon>
        <taxon>Metazoa</taxon>
        <taxon>Spiralia</taxon>
        <taxon>Lophotrochozoa</taxon>
        <taxon>Mollusca</taxon>
        <taxon>Bivalvia</taxon>
        <taxon>Autobranchia</taxon>
        <taxon>Heteroconchia</taxon>
        <taxon>Euheterodonta</taxon>
        <taxon>Imparidentia</taxon>
        <taxon>Neoheterodontei</taxon>
        <taxon>Myida</taxon>
        <taxon>Dreissenoidea</taxon>
        <taxon>Dreissenidae</taxon>
        <taxon>Dreissena</taxon>
    </lineage>
</organism>
<evidence type="ECO:0000313" key="2">
    <source>
        <dbReference type="Proteomes" id="UP000828390"/>
    </source>
</evidence>
<dbReference type="EMBL" id="JAIWYP010000002">
    <property type="protein sequence ID" value="KAH3867048.1"/>
    <property type="molecule type" value="Genomic_DNA"/>
</dbReference>
<name>A0A9D4M0E7_DREPO</name>